<name>A0A1F4S690_UNCSA</name>
<accession>A0A1F4S690</accession>
<dbReference type="InterPro" id="IPR013783">
    <property type="entry name" value="Ig-like_fold"/>
</dbReference>
<feature type="compositionally biased region" description="Basic residues" evidence="1">
    <location>
        <begin position="24"/>
        <end position="35"/>
    </location>
</feature>
<evidence type="ECO:0000313" key="3">
    <source>
        <dbReference type="Proteomes" id="UP000177905"/>
    </source>
</evidence>
<organism evidence="2 3">
    <name type="scientific">candidate division WOR-1 bacterium RIFOXYB2_FULL_36_35</name>
    <dbReference type="NCBI Taxonomy" id="1802578"/>
    <lineage>
        <taxon>Bacteria</taxon>
        <taxon>Bacillati</taxon>
        <taxon>Saganbacteria</taxon>
    </lineage>
</organism>
<dbReference type="EMBL" id="MEUA01000016">
    <property type="protein sequence ID" value="OGC15956.1"/>
    <property type="molecule type" value="Genomic_DNA"/>
</dbReference>
<feature type="region of interest" description="Disordered" evidence="1">
    <location>
        <begin position="24"/>
        <end position="47"/>
    </location>
</feature>
<reference evidence="2 3" key="1">
    <citation type="journal article" date="2016" name="Nat. Commun.">
        <title>Thousands of microbial genomes shed light on interconnected biogeochemical processes in an aquifer system.</title>
        <authorList>
            <person name="Anantharaman K."/>
            <person name="Brown C.T."/>
            <person name="Hug L.A."/>
            <person name="Sharon I."/>
            <person name="Castelle C.J."/>
            <person name="Probst A.J."/>
            <person name="Thomas B.C."/>
            <person name="Singh A."/>
            <person name="Wilkins M.J."/>
            <person name="Karaoz U."/>
            <person name="Brodie E.L."/>
            <person name="Williams K.H."/>
            <person name="Hubbard S.S."/>
            <person name="Banfield J.F."/>
        </authorList>
    </citation>
    <scope>NUCLEOTIDE SEQUENCE [LARGE SCALE GENOMIC DNA]</scope>
</reference>
<dbReference type="Pfam" id="PF16258">
    <property type="entry name" value="DUF4912"/>
    <property type="match status" value="1"/>
</dbReference>
<dbReference type="AlphaFoldDB" id="A0A1F4S690"/>
<evidence type="ECO:0000313" key="2">
    <source>
        <dbReference type="EMBL" id="OGC15956.1"/>
    </source>
</evidence>
<evidence type="ECO:0000256" key="1">
    <source>
        <dbReference type="SAM" id="MobiDB-lite"/>
    </source>
</evidence>
<dbReference type="InterPro" id="IPR032585">
    <property type="entry name" value="DUF4912"/>
</dbReference>
<proteinExistence type="predicted"/>
<protein>
    <recommendedName>
        <fullName evidence="4">DUF4912 domain-containing protein</fullName>
    </recommendedName>
</protein>
<evidence type="ECO:0008006" key="4">
    <source>
        <dbReference type="Google" id="ProtNLM"/>
    </source>
</evidence>
<dbReference type="Gene3D" id="2.60.40.10">
    <property type="entry name" value="Immunoglobulins"/>
    <property type="match status" value="1"/>
</dbReference>
<gene>
    <name evidence="2" type="ORF">A2290_06875</name>
</gene>
<dbReference type="Proteomes" id="UP000177905">
    <property type="component" value="Unassembled WGS sequence"/>
</dbReference>
<comment type="caution">
    <text evidence="2">The sequence shown here is derived from an EMBL/GenBank/DDBJ whole genome shotgun (WGS) entry which is preliminary data.</text>
</comment>
<sequence length="333" mass="38419">MSPRKKVEKPLLKKKAVILKTKKTLKKVVSKKKKSDQKNISSKPLKRKLPKKVLTSNSVDETINRMQKIKEQVEETKFYTSYVERKEAFDPPYSYSDNRIVLMVRDPYWLYTYWEINENKIREIKRELGENLGGASLILRIYNTSDWNFFDIAVGSHIGNWYINVGRPNTSYCVDIGYLTTDGVFICAARSNVVTTPRDSMSDVIDEEWMIPDWEMMYALSGGFGFGKSSMEVKELFKKMQFPSSWMFSGSPVKKEGKRPFWLVANCELIVYGATEPTASVTVMGKKIKLRSDGTFSFRFLLPDGNYEIPIEAIRDDGGERRNITPIINRKTK</sequence>